<evidence type="ECO:0000313" key="3">
    <source>
        <dbReference type="Proteomes" id="UP000290889"/>
    </source>
</evidence>
<reference evidence="2 3" key="1">
    <citation type="submission" date="2019-01" db="EMBL/GenBank/DDBJ databases">
        <title>Muriicola soli sp. nov., isolated from soil.</title>
        <authorList>
            <person name="Kang H.J."/>
            <person name="Kim S.B."/>
        </authorList>
    </citation>
    <scope>NUCLEOTIDE SEQUENCE [LARGE SCALE GENOMIC DNA]</scope>
    <source>
        <strain evidence="2 3">MMS17-SY002</strain>
    </source>
</reference>
<dbReference type="SUPFAM" id="SSF47336">
    <property type="entry name" value="ACP-like"/>
    <property type="match status" value="1"/>
</dbReference>
<dbReference type="InterPro" id="IPR036736">
    <property type="entry name" value="ACP-like_sf"/>
</dbReference>
<gene>
    <name evidence="2" type="ORF">EQY75_06060</name>
</gene>
<dbReference type="EMBL" id="CP035544">
    <property type="protein sequence ID" value="QBA64133.1"/>
    <property type="molecule type" value="Genomic_DNA"/>
</dbReference>
<organism evidence="2 3">
    <name type="scientific">Muriicola soli</name>
    <dbReference type="NCBI Taxonomy" id="2507538"/>
    <lineage>
        <taxon>Bacteria</taxon>
        <taxon>Pseudomonadati</taxon>
        <taxon>Bacteroidota</taxon>
        <taxon>Flavobacteriia</taxon>
        <taxon>Flavobacteriales</taxon>
        <taxon>Flavobacteriaceae</taxon>
        <taxon>Muriicola</taxon>
    </lineage>
</organism>
<dbReference type="OrthoDB" id="771003at2"/>
<dbReference type="Gene3D" id="1.10.1200.10">
    <property type="entry name" value="ACP-like"/>
    <property type="match status" value="1"/>
</dbReference>
<evidence type="ECO:0000313" key="2">
    <source>
        <dbReference type="EMBL" id="QBA64133.1"/>
    </source>
</evidence>
<sequence length="82" mass="9171">MSNEDRYSTLKSIIKPYLPDDISSDSITKDSHLINELNINSANLVDIVLDVEDAFDITLENEEMDDMQTVGDALAIIEAKLQ</sequence>
<keyword evidence="3" id="KW-1185">Reference proteome</keyword>
<dbReference type="KEGG" id="mur:EQY75_06060"/>
<dbReference type="Pfam" id="PF00550">
    <property type="entry name" value="PP-binding"/>
    <property type="match status" value="1"/>
</dbReference>
<dbReference type="InterPro" id="IPR009081">
    <property type="entry name" value="PP-bd_ACP"/>
</dbReference>
<evidence type="ECO:0000259" key="1">
    <source>
        <dbReference type="PROSITE" id="PS50075"/>
    </source>
</evidence>
<accession>A0A411E9B2</accession>
<protein>
    <submittedName>
        <fullName evidence="2">Acyl carrier protein</fullName>
    </submittedName>
</protein>
<dbReference type="AlphaFoldDB" id="A0A411E9B2"/>
<dbReference type="RefSeq" id="WP_129603785.1">
    <property type="nucleotide sequence ID" value="NZ_CP035544.1"/>
</dbReference>
<dbReference type="Proteomes" id="UP000290889">
    <property type="component" value="Chromosome"/>
</dbReference>
<dbReference type="PROSITE" id="PS50075">
    <property type="entry name" value="CARRIER"/>
    <property type="match status" value="1"/>
</dbReference>
<feature type="domain" description="Carrier" evidence="1">
    <location>
        <begin position="1"/>
        <end position="81"/>
    </location>
</feature>
<proteinExistence type="predicted"/>
<name>A0A411E9B2_9FLAO</name>